<dbReference type="Gene3D" id="1.10.260.40">
    <property type="entry name" value="lambda repressor-like DNA-binding domains"/>
    <property type="match status" value="1"/>
</dbReference>
<feature type="domain" description="HTH cro/C1-type" evidence="1">
    <location>
        <begin position="92"/>
        <end position="146"/>
    </location>
</feature>
<dbReference type="RefSeq" id="WP_008857460.1">
    <property type="nucleotide sequence ID" value="NZ_AZEB01000009.1"/>
</dbReference>
<comment type="caution">
    <text evidence="2">The sequence shown here is derived from an EMBL/GenBank/DDBJ whole genome shotgun (WGS) entry which is preliminary data.</text>
</comment>
<accession>A0A0R1NQH4</accession>
<dbReference type="InterPro" id="IPR010982">
    <property type="entry name" value="Lambda_DNA-bd_dom_sf"/>
</dbReference>
<name>A0A0R1NQH4_9LACO</name>
<evidence type="ECO:0000313" key="3">
    <source>
        <dbReference type="Proteomes" id="UP000051439"/>
    </source>
</evidence>
<dbReference type="SMART" id="SM00530">
    <property type="entry name" value="HTH_XRE"/>
    <property type="match status" value="1"/>
</dbReference>
<dbReference type="AlphaFoldDB" id="A0A0R1NQH4"/>
<protein>
    <submittedName>
        <fullName evidence="2">DNA-binding helix-turn-helix protein</fullName>
    </submittedName>
</protein>
<dbReference type="GO" id="GO:0003677">
    <property type="term" value="F:DNA binding"/>
    <property type="evidence" value="ECO:0007669"/>
    <property type="project" value="UniProtKB-KW"/>
</dbReference>
<evidence type="ECO:0000259" key="1">
    <source>
        <dbReference type="PROSITE" id="PS50943"/>
    </source>
</evidence>
<keyword evidence="3" id="KW-1185">Reference proteome</keyword>
<reference evidence="2 3" key="1">
    <citation type="journal article" date="2015" name="Genome Announc.">
        <title>Expanding the biotechnology potential of lactobacilli through comparative genomics of 213 strains and associated genera.</title>
        <authorList>
            <person name="Sun Z."/>
            <person name="Harris H.M."/>
            <person name="McCann A."/>
            <person name="Guo C."/>
            <person name="Argimon S."/>
            <person name="Zhang W."/>
            <person name="Yang X."/>
            <person name="Jeffery I.B."/>
            <person name="Cooney J.C."/>
            <person name="Kagawa T.F."/>
            <person name="Liu W."/>
            <person name="Song Y."/>
            <person name="Salvetti E."/>
            <person name="Wrobel A."/>
            <person name="Rasinkangas P."/>
            <person name="Parkhill J."/>
            <person name="Rea M.C."/>
            <person name="O'Sullivan O."/>
            <person name="Ritari J."/>
            <person name="Douillard F.P."/>
            <person name="Paul Ross R."/>
            <person name="Yang R."/>
            <person name="Briner A.E."/>
            <person name="Felis G.E."/>
            <person name="de Vos W.M."/>
            <person name="Barrangou R."/>
            <person name="Klaenhammer T.R."/>
            <person name="Caufield P.W."/>
            <person name="Cui Y."/>
            <person name="Zhang H."/>
            <person name="O'Toole P.W."/>
        </authorList>
    </citation>
    <scope>NUCLEOTIDE SEQUENCE [LARGE SCALE GENOMIC DNA]</scope>
    <source>
        <strain evidence="2 3">DSM 19906</strain>
    </source>
</reference>
<dbReference type="EMBL" id="AZEB01000009">
    <property type="protein sequence ID" value="KRL22140.1"/>
    <property type="molecule type" value="Genomic_DNA"/>
</dbReference>
<dbReference type="SUPFAM" id="SSF47413">
    <property type="entry name" value="lambda repressor-like DNA-binding domains"/>
    <property type="match status" value="1"/>
</dbReference>
<gene>
    <name evidence="2" type="ORF">FC98_GL002757</name>
</gene>
<dbReference type="InterPro" id="IPR001387">
    <property type="entry name" value="Cro/C1-type_HTH"/>
</dbReference>
<organism evidence="2 3">
    <name type="scientific">Lentilactobacillus kisonensis DSM 19906 = JCM 15041</name>
    <dbReference type="NCBI Taxonomy" id="1423766"/>
    <lineage>
        <taxon>Bacteria</taxon>
        <taxon>Bacillati</taxon>
        <taxon>Bacillota</taxon>
        <taxon>Bacilli</taxon>
        <taxon>Lactobacillales</taxon>
        <taxon>Lactobacillaceae</taxon>
        <taxon>Lentilactobacillus</taxon>
    </lineage>
</organism>
<proteinExistence type="predicted"/>
<sequence length="158" mass="17842">MTKRKVLARIDYLDNQIQSNPVDSESYQYASIELQHMILDKIGIREVDFFGKALERPLTNEEIADLIEAEEKGTPLNEAITLPANADAAYTIRLQRQHMNMTQKELAGKIGMRQSQLAKIESGQLNVSLNALQRAMAVFGKPYTIQPLRKGQFHISAK</sequence>
<keyword evidence="2" id="KW-0238">DNA-binding</keyword>
<dbReference type="CDD" id="cd00093">
    <property type="entry name" value="HTH_XRE"/>
    <property type="match status" value="1"/>
</dbReference>
<dbReference type="PROSITE" id="PS50943">
    <property type="entry name" value="HTH_CROC1"/>
    <property type="match status" value="1"/>
</dbReference>
<dbReference type="PATRIC" id="fig|1423766.4.peg.2887"/>
<evidence type="ECO:0000313" key="2">
    <source>
        <dbReference type="EMBL" id="KRL22140.1"/>
    </source>
</evidence>
<dbReference type="Proteomes" id="UP000051439">
    <property type="component" value="Unassembled WGS sequence"/>
</dbReference>
<dbReference type="Pfam" id="PF01381">
    <property type="entry name" value="HTH_3"/>
    <property type="match status" value="1"/>
</dbReference>